<proteinExistence type="predicted"/>
<evidence type="ECO:0000313" key="4">
    <source>
        <dbReference type="EMBL" id="QEN06496.1"/>
    </source>
</evidence>
<keyword evidence="2" id="KW-0732">Signal</keyword>
<dbReference type="RefSeq" id="WP_149484579.1">
    <property type="nucleotide sequence ID" value="NZ_CP036150.1"/>
</dbReference>
<dbReference type="InterPro" id="IPR006665">
    <property type="entry name" value="OmpA-like"/>
</dbReference>
<dbReference type="PROSITE" id="PS51257">
    <property type="entry name" value="PROKAR_LIPOPROTEIN"/>
    <property type="match status" value="1"/>
</dbReference>
<dbReference type="PANTHER" id="PTHR30329">
    <property type="entry name" value="STATOR ELEMENT OF FLAGELLAR MOTOR COMPLEX"/>
    <property type="match status" value="1"/>
</dbReference>
<evidence type="ECO:0000313" key="5">
    <source>
        <dbReference type="Proteomes" id="UP000324209"/>
    </source>
</evidence>
<organism evidence="4 5">
    <name type="scientific">Oceanispirochaeta crateris</name>
    <dbReference type="NCBI Taxonomy" id="2518645"/>
    <lineage>
        <taxon>Bacteria</taxon>
        <taxon>Pseudomonadati</taxon>
        <taxon>Spirochaetota</taxon>
        <taxon>Spirochaetia</taxon>
        <taxon>Spirochaetales</taxon>
        <taxon>Spirochaetaceae</taxon>
        <taxon>Oceanispirochaeta</taxon>
    </lineage>
</organism>
<feature type="chain" id="PRO_5022790216" description="OmpA-like domain-containing protein" evidence="2">
    <location>
        <begin position="24"/>
        <end position="809"/>
    </location>
</feature>
<dbReference type="Pfam" id="PF00691">
    <property type="entry name" value="OmpA"/>
    <property type="match status" value="1"/>
</dbReference>
<dbReference type="Proteomes" id="UP000324209">
    <property type="component" value="Chromosome"/>
</dbReference>
<reference evidence="4 5" key="1">
    <citation type="submission" date="2019-02" db="EMBL/GenBank/DDBJ databases">
        <title>Complete Genome Sequence and Methylome Analysis of free living Spirochaetas.</title>
        <authorList>
            <person name="Fomenkov A."/>
            <person name="Dubinina G."/>
            <person name="Leshcheva N."/>
            <person name="Mikheeva N."/>
            <person name="Grabovich M."/>
            <person name="Vincze T."/>
            <person name="Roberts R.J."/>
        </authorList>
    </citation>
    <scope>NUCLEOTIDE SEQUENCE [LARGE SCALE GENOMIC DNA]</scope>
    <source>
        <strain evidence="4 5">K2</strain>
    </source>
</reference>
<keyword evidence="5" id="KW-1185">Reference proteome</keyword>
<feature type="domain" description="OmpA-like" evidence="3">
    <location>
        <begin position="677"/>
        <end position="809"/>
    </location>
</feature>
<dbReference type="AlphaFoldDB" id="A0A5C1QJ36"/>
<keyword evidence="1" id="KW-0472">Membrane</keyword>
<dbReference type="OrthoDB" id="337472at2"/>
<sequence length="809" mass="89641">MKKVKMTLIFGLLVWGLSGCATFEGSIPLESEGKDLYLSPKNNDGIMDTVSIPMNIPDTKGLKIQGYSIEIRSALDDVVYSKTFKDEPGGILKRKHPVIVPGEILWDGKTSDGTWAADGTYSLTVNVNDYKGNTGFFGPVRIIVDNTAPYAQLYFPYSIFSPNGDGSQDSLDIHQQEASAEALWVGTIKDSNNELVRTFRWSGVPALFSWNGKTENDELSPEGSYSYTLESIDEGGNSFRLGYDQIVIDNTAYPVQMRLLSADQFSPNDDGVMDTVRIEVEAAERSRINSLKLKIINAAGDLVKELKEESPGIYVFDGKKSGKTLPEGYYYAGLEVQYNNGALQKAVSGKLKLDLTAPTAVLKASLPVFSPNNDGRKDSVEIFQSSSAETVWTGQIMADKRVIRSWKWNERVVPVLWDGLDASGLLVADGLYQYRLNATDAAGNSAVFLSSLFSVDTKATPVQLTQSINVFSPNSDGHSDVVMFYPRPLVKEGIASWTFSVLDESETRVFKVSGMNSLIPETISWDGRNTGGAISEGLFRGELEVEYIKGNYEKRGAVPAVRIDLTEPDINLSTSKLPFSPDGDGESDILTIQIDPQDPSGIESWSARILDPAGSLFFTLNPMNFINGSYLWNGKDKRGELVQSASDYILEVEAVDGVGNRNSVKKTIPIDILVLKDGDKLRISISSIYFKPFTADYLSIDPELKSRNLKTLDRLAEILMKYGQYNIQLEGHAVRILWKDEKKWMSEEEDVLLPLSRERAETIKSALVQRGIQAARMSSMGYGGYKPVVPHSDEQNRWKNRRVEFILIK</sequence>
<feature type="signal peptide" evidence="2">
    <location>
        <begin position="1"/>
        <end position="23"/>
    </location>
</feature>
<dbReference type="Gene3D" id="2.60.40.4070">
    <property type="match status" value="3"/>
</dbReference>
<protein>
    <recommendedName>
        <fullName evidence="3">OmpA-like domain-containing protein</fullName>
    </recommendedName>
</protein>
<dbReference type="InterPro" id="IPR036737">
    <property type="entry name" value="OmpA-like_sf"/>
</dbReference>
<dbReference type="CDD" id="cd07185">
    <property type="entry name" value="OmpA_C-like"/>
    <property type="match status" value="1"/>
</dbReference>
<dbReference type="PANTHER" id="PTHR30329:SF21">
    <property type="entry name" value="LIPOPROTEIN YIAD-RELATED"/>
    <property type="match status" value="1"/>
</dbReference>
<gene>
    <name evidence="4" type="ORF">EXM22_00250</name>
</gene>
<dbReference type="InterPro" id="IPR050330">
    <property type="entry name" value="Bact_OuterMem_StrucFunc"/>
</dbReference>
<dbReference type="PROSITE" id="PS51123">
    <property type="entry name" value="OMPA_2"/>
    <property type="match status" value="1"/>
</dbReference>
<accession>A0A5C1QJ36</accession>
<dbReference type="EMBL" id="CP036150">
    <property type="protein sequence ID" value="QEN06496.1"/>
    <property type="molecule type" value="Genomic_DNA"/>
</dbReference>
<dbReference type="KEGG" id="ock:EXM22_00250"/>
<name>A0A5C1QJ36_9SPIO</name>
<dbReference type="SUPFAM" id="SSF103088">
    <property type="entry name" value="OmpA-like"/>
    <property type="match status" value="1"/>
</dbReference>
<evidence type="ECO:0000256" key="2">
    <source>
        <dbReference type="SAM" id="SignalP"/>
    </source>
</evidence>
<evidence type="ECO:0000256" key="1">
    <source>
        <dbReference type="PROSITE-ProRule" id="PRU00473"/>
    </source>
</evidence>
<evidence type="ECO:0000259" key="3">
    <source>
        <dbReference type="PROSITE" id="PS51123"/>
    </source>
</evidence>
<dbReference type="Gene3D" id="3.30.1330.60">
    <property type="entry name" value="OmpA-like domain"/>
    <property type="match status" value="1"/>
</dbReference>
<dbReference type="Pfam" id="PF13585">
    <property type="entry name" value="CHU_C"/>
    <property type="match status" value="1"/>
</dbReference>
<dbReference type="GO" id="GO:0016020">
    <property type="term" value="C:membrane"/>
    <property type="evidence" value="ECO:0007669"/>
    <property type="project" value="UniProtKB-UniRule"/>
</dbReference>